<keyword evidence="1" id="KW-1133">Transmembrane helix</keyword>
<sequence length="72" mass="8201">MYAIFSLLKWVVLIYLVKTGRISESTLIKFKKFSLAVISMVVLHASMIVHVVDSVDFIGGEMTDGYIHRRII</sequence>
<evidence type="ECO:0000256" key="1">
    <source>
        <dbReference type="SAM" id="Phobius"/>
    </source>
</evidence>
<evidence type="ECO:0000313" key="2">
    <source>
        <dbReference type="EMBL" id="PSV48289.1"/>
    </source>
</evidence>
<dbReference type="RefSeq" id="WP_107252896.1">
    <property type="nucleotide sequence ID" value="NZ_PYOC01000002.1"/>
</dbReference>
<feature type="transmembrane region" description="Helical" evidence="1">
    <location>
        <begin position="33"/>
        <end position="52"/>
    </location>
</feature>
<organism evidence="2 3">
    <name type="scientific">Photobacterium indicum</name>
    <dbReference type="NCBI Taxonomy" id="81447"/>
    <lineage>
        <taxon>Bacteria</taxon>
        <taxon>Pseudomonadati</taxon>
        <taxon>Pseudomonadota</taxon>
        <taxon>Gammaproteobacteria</taxon>
        <taxon>Vibrionales</taxon>
        <taxon>Vibrionaceae</taxon>
        <taxon>Photobacterium</taxon>
    </lineage>
</organism>
<gene>
    <name evidence="2" type="ORF">C9J47_07110</name>
</gene>
<proteinExistence type="predicted"/>
<dbReference type="Proteomes" id="UP000241803">
    <property type="component" value="Unassembled WGS sequence"/>
</dbReference>
<comment type="caution">
    <text evidence="2">The sequence shown here is derived from an EMBL/GenBank/DDBJ whole genome shotgun (WGS) entry which is preliminary data.</text>
</comment>
<keyword evidence="1" id="KW-0812">Transmembrane</keyword>
<protein>
    <submittedName>
        <fullName evidence="2">Uncharacterized protein</fullName>
    </submittedName>
</protein>
<dbReference type="EMBL" id="PYOC01000002">
    <property type="protein sequence ID" value="PSV48289.1"/>
    <property type="molecule type" value="Genomic_DNA"/>
</dbReference>
<name>A0A2T3LAD1_9GAMM</name>
<accession>A0A2T3LAD1</accession>
<keyword evidence="1" id="KW-0472">Membrane</keyword>
<dbReference type="AlphaFoldDB" id="A0A2T3LAD1"/>
<evidence type="ECO:0000313" key="3">
    <source>
        <dbReference type="Proteomes" id="UP000241803"/>
    </source>
</evidence>
<keyword evidence="3" id="KW-1185">Reference proteome</keyword>
<reference evidence="2 3" key="1">
    <citation type="submission" date="2018-03" db="EMBL/GenBank/DDBJ databases">
        <title>Whole genome sequencing of Histamine producing bacteria.</title>
        <authorList>
            <person name="Butler K."/>
        </authorList>
    </citation>
    <scope>NUCLEOTIDE SEQUENCE [LARGE SCALE GENOMIC DNA]</scope>
    <source>
        <strain evidence="2 3">ATCC 19614</strain>
    </source>
</reference>